<dbReference type="EMBL" id="CAMXCT030006651">
    <property type="protein sequence ID" value="CAL4805008.1"/>
    <property type="molecule type" value="Genomic_DNA"/>
</dbReference>
<sequence>MGTFLFMTDDHSDVSFSGVTLANSPGLFFIFCCRPTKLDDFVGFIQDSHPWNPRMLVDMAFEDIPSLVLNSVDMFKFGNGGVLNWLSFLASIAHILVCWWLLRSRDTAGHAKSPKAARWVEDGVSAMNSVLGVAEAGG</sequence>
<dbReference type="EMBL" id="CAMXCT010006651">
    <property type="protein sequence ID" value="CAI4017696.1"/>
    <property type="molecule type" value="Genomic_DNA"/>
</dbReference>
<protein>
    <submittedName>
        <fullName evidence="2">Uncharacterized protein</fullName>
    </submittedName>
</protein>
<accession>A0A9P1GMQ7</accession>
<keyword evidence="1" id="KW-0812">Transmembrane</keyword>
<name>A0A9P1GMQ7_9DINO</name>
<keyword evidence="1" id="KW-1133">Transmembrane helix</keyword>
<evidence type="ECO:0000313" key="3">
    <source>
        <dbReference type="EMBL" id="CAL1171071.1"/>
    </source>
</evidence>
<evidence type="ECO:0000313" key="2">
    <source>
        <dbReference type="EMBL" id="CAI4017696.1"/>
    </source>
</evidence>
<evidence type="ECO:0000256" key="1">
    <source>
        <dbReference type="SAM" id="Phobius"/>
    </source>
</evidence>
<proteinExistence type="predicted"/>
<evidence type="ECO:0000313" key="4">
    <source>
        <dbReference type="Proteomes" id="UP001152797"/>
    </source>
</evidence>
<dbReference type="EMBL" id="CAMXCT020006651">
    <property type="protein sequence ID" value="CAL1171071.1"/>
    <property type="molecule type" value="Genomic_DNA"/>
</dbReference>
<reference evidence="2" key="1">
    <citation type="submission" date="2022-10" db="EMBL/GenBank/DDBJ databases">
        <authorList>
            <person name="Chen Y."/>
            <person name="Dougan E. K."/>
            <person name="Chan C."/>
            <person name="Rhodes N."/>
            <person name="Thang M."/>
        </authorList>
    </citation>
    <scope>NUCLEOTIDE SEQUENCE</scope>
</reference>
<dbReference type="AlphaFoldDB" id="A0A9P1GMQ7"/>
<keyword evidence="1" id="KW-0472">Membrane</keyword>
<keyword evidence="4" id="KW-1185">Reference proteome</keyword>
<feature type="transmembrane region" description="Helical" evidence="1">
    <location>
        <begin position="82"/>
        <end position="102"/>
    </location>
</feature>
<comment type="caution">
    <text evidence="2">The sequence shown here is derived from an EMBL/GenBank/DDBJ whole genome shotgun (WGS) entry which is preliminary data.</text>
</comment>
<reference evidence="3" key="2">
    <citation type="submission" date="2024-04" db="EMBL/GenBank/DDBJ databases">
        <authorList>
            <person name="Chen Y."/>
            <person name="Shah S."/>
            <person name="Dougan E. K."/>
            <person name="Thang M."/>
            <person name="Chan C."/>
        </authorList>
    </citation>
    <scope>NUCLEOTIDE SEQUENCE [LARGE SCALE GENOMIC DNA]</scope>
</reference>
<gene>
    <name evidence="2" type="ORF">C1SCF055_LOCUS42320</name>
</gene>
<dbReference type="Proteomes" id="UP001152797">
    <property type="component" value="Unassembled WGS sequence"/>
</dbReference>
<organism evidence="2">
    <name type="scientific">Cladocopium goreaui</name>
    <dbReference type="NCBI Taxonomy" id="2562237"/>
    <lineage>
        <taxon>Eukaryota</taxon>
        <taxon>Sar</taxon>
        <taxon>Alveolata</taxon>
        <taxon>Dinophyceae</taxon>
        <taxon>Suessiales</taxon>
        <taxon>Symbiodiniaceae</taxon>
        <taxon>Cladocopium</taxon>
    </lineage>
</organism>